<evidence type="ECO:0000256" key="1">
    <source>
        <dbReference type="SAM" id="MobiDB-lite"/>
    </source>
</evidence>
<keyword evidence="2" id="KW-0614">Plasmid</keyword>
<feature type="compositionally biased region" description="Polar residues" evidence="1">
    <location>
        <begin position="95"/>
        <end position="109"/>
    </location>
</feature>
<feature type="region of interest" description="Disordered" evidence="1">
    <location>
        <begin position="82"/>
        <end position="155"/>
    </location>
</feature>
<dbReference type="EMBL" id="KX009059">
    <property type="protein sequence ID" value="ARO44827.1"/>
    <property type="molecule type" value="Genomic_DNA"/>
</dbReference>
<dbReference type="AlphaFoldDB" id="A0A2P0QES6"/>
<sequence>MNARFEERRMAISVSQIEILKGKLEEMPQVQDPDRKISNLEAVRMMASSIRDLQSRGYSIEKIAEILRESGLEIAPTTLKSYLGKVKGSPKKSNSRSTGKLGESSSATSRRVKKEASEKPSGSVNSKPTNNSKSSTGVTPVPSGSFTPKEDSDEI</sequence>
<organism evidence="2">
    <name type="scientific">Pseudomonas syringae pv. actinidiae</name>
    <dbReference type="NCBI Taxonomy" id="103796"/>
    <lineage>
        <taxon>Bacteria</taxon>
        <taxon>Pseudomonadati</taxon>
        <taxon>Pseudomonadota</taxon>
        <taxon>Gammaproteobacteria</taxon>
        <taxon>Pseudomonadales</taxon>
        <taxon>Pseudomonadaceae</taxon>
        <taxon>Pseudomonas</taxon>
        <taxon>Pseudomonas syringae</taxon>
    </lineage>
</organism>
<name>A0A2P0QES6_PSESF</name>
<accession>A0A2P0QES6</accession>
<protein>
    <submittedName>
        <fullName evidence="2">MobC</fullName>
    </submittedName>
</protein>
<proteinExistence type="predicted"/>
<feature type="compositionally biased region" description="Low complexity" evidence="1">
    <location>
        <begin position="123"/>
        <end position="136"/>
    </location>
</feature>
<reference evidence="2" key="1">
    <citation type="submission" date="2016-03" db="EMBL/GenBank/DDBJ databases">
        <title>The evolution of Pseudomonas syringae pv. actinidiae in New Zealand.</title>
        <authorList>
            <person name="Taiaroa G."/>
            <person name="Poulter R.T.M."/>
            <person name="Lamont I."/>
            <person name="Stockwell P."/>
            <person name="Butler M.I."/>
        </authorList>
    </citation>
    <scope>NUCLEOTIDE SEQUENCE</scope>
    <source>
        <strain evidence="2">RT685</strain>
        <plasmid evidence="2">pMG1_RT685</plasmid>
    </source>
</reference>
<geneLocation type="plasmid" evidence="2">
    <name>pMG1_RT685</name>
</geneLocation>
<evidence type="ECO:0000313" key="2">
    <source>
        <dbReference type="EMBL" id="ARO44827.1"/>
    </source>
</evidence>